<evidence type="ECO:0000256" key="1">
    <source>
        <dbReference type="SAM" id="MobiDB-lite"/>
    </source>
</evidence>
<feature type="region of interest" description="Disordered" evidence="1">
    <location>
        <begin position="188"/>
        <end position="245"/>
    </location>
</feature>
<gene>
    <name evidence="2" type="ORF">K458DRAFT_483587</name>
</gene>
<sequence>MKKWEPDRGKKLIELTPKDLPQYTDSFSFEDDALYADIKKRFPNHDKRDPATYPMITAATIRAFLGHDYTGEQPLLKHGTSTTFAGIYHRFFPHNFDPKGRLRGEVGMKAEEYCVYFWKYADGDLKHAKRPTKAAQRKNMADWQNSETAEQRREEMMARWEKEILEGESKVLVNVPTEGDAQLAVQSKENASELPSTEQNVTEISNAGNARSKKRSAADDVVTELGPGSTKKCKTTSTPQDTQAP</sequence>
<dbReference type="AlphaFoldDB" id="A0A6G1JI05"/>
<keyword evidence="3" id="KW-1185">Reference proteome</keyword>
<reference evidence="2" key="1">
    <citation type="journal article" date="2020" name="Stud. Mycol.">
        <title>101 Dothideomycetes genomes: a test case for predicting lifestyles and emergence of pathogens.</title>
        <authorList>
            <person name="Haridas S."/>
            <person name="Albert R."/>
            <person name="Binder M."/>
            <person name="Bloem J."/>
            <person name="Labutti K."/>
            <person name="Salamov A."/>
            <person name="Andreopoulos B."/>
            <person name="Baker S."/>
            <person name="Barry K."/>
            <person name="Bills G."/>
            <person name="Bluhm B."/>
            <person name="Cannon C."/>
            <person name="Castanera R."/>
            <person name="Culley D."/>
            <person name="Daum C."/>
            <person name="Ezra D."/>
            <person name="Gonzalez J."/>
            <person name="Henrissat B."/>
            <person name="Kuo A."/>
            <person name="Liang C."/>
            <person name="Lipzen A."/>
            <person name="Lutzoni F."/>
            <person name="Magnuson J."/>
            <person name="Mondo S."/>
            <person name="Nolan M."/>
            <person name="Ohm R."/>
            <person name="Pangilinan J."/>
            <person name="Park H.-J."/>
            <person name="Ramirez L."/>
            <person name="Alfaro M."/>
            <person name="Sun H."/>
            <person name="Tritt A."/>
            <person name="Yoshinaga Y."/>
            <person name="Zwiers L.-H."/>
            <person name="Turgeon B."/>
            <person name="Goodwin S."/>
            <person name="Spatafora J."/>
            <person name="Crous P."/>
            <person name="Grigoriev I."/>
        </authorList>
    </citation>
    <scope>NUCLEOTIDE SEQUENCE</scope>
    <source>
        <strain evidence="2">CBS 122367</strain>
    </source>
</reference>
<organism evidence="2 3">
    <name type="scientific">Lentithecium fluviatile CBS 122367</name>
    <dbReference type="NCBI Taxonomy" id="1168545"/>
    <lineage>
        <taxon>Eukaryota</taxon>
        <taxon>Fungi</taxon>
        <taxon>Dikarya</taxon>
        <taxon>Ascomycota</taxon>
        <taxon>Pezizomycotina</taxon>
        <taxon>Dothideomycetes</taxon>
        <taxon>Pleosporomycetidae</taxon>
        <taxon>Pleosporales</taxon>
        <taxon>Massarineae</taxon>
        <taxon>Lentitheciaceae</taxon>
        <taxon>Lentithecium</taxon>
    </lineage>
</organism>
<feature type="compositionally biased region" description="Polar residues" evidence="1">
    <location>
        <begin position="235"/>
        <end position="245"/>
    </location>
</feature>
<accession>A0A6G1JI05</accession>
<dbReference type="EMBL" id="MU005571">
    <property type="protein sequence ID" value="KAF2690106.1"/>
    <property type="molecule type" value="Genomic_DNA"/>
</dbReference>
<evidence type="ECO:0000313" key="3">
    <source>
        <dbReference type="Proteomes" id="UP000799291"/>
    </source>
</evidence>
<evidence type="ECO:0000313" key="2">
    <source>
        <dbReference type="EMBL" id="KAF2690106.1"/>
    </source>
</evidence>
<dbReference type="Proteomes" id="UP000799291">
    <property type="component" value="Unassembled WGS sequence"/>
</dbReference>
<feature type="compositionally biased region" description="Polar residues" evidence="1">
    <location>
        <begin position="188"/>
        <end position="209"/>
    </location>
</feature>
<proteinExistence type="predicted"/>
<name>A0A6G1JI05_9PLEO</name>
<protein>
    <submittedName>
        <fullName evidence="2">Uncharacterized protein</fullName>
    </submittedName>
</protein>